<sequence length="107" mass="12291">METNETKTLENLKRLIALHFRTLKPTNDKSKAYIAQIKFVNYFELGCVITDMLKLCILALDEETHKLSEKNKNEAINVSLILETVLHMFPLDEFEFLSDVCEVVGGE</sequence>
<comment type="caution">
    <text evidence="1">The sequence shown here is derived from an EMBL/GenBank/DDBJ whole genome shotgun (WGS) entry which is preliminary data.</text>
</comment>
<organism evidence="1 2">
    <name type="scientific">Flavobacterium shii</name>
    <dbReference type="NCBI Taxonomy" id="2987687"/>
    <lineage>
        <taxon>Bacteria</taxon>
        <taxon>Pseudomonadati</taxon>
        <taxon>Bacteroidota</taxon>
        <taxon>Flavobacteriia</taxon>
        <taxon>Flavobacteriales</taxon>
        <taxon>Flavobacteriaceae</taxon>
        <taxon>Flavobacterium</taxon>
    </lineage>
</organism>
<dbReference type="AlphaFoldDB" id="A0A9X3C6Q1"/>
<protein>
    <submittedName>
        <fullName evidence="1">Uncharacterized protein</fullName>
    </submittedName>
</protein>
<evidence type="ECO:0000313" key="1">
    <source>
        <dbReference type="EMBL" id="MCV9929967.1"/>
    </source>
</evidence>
<evidence type="ECO:0000313" key="2">
    <source>
        <dbReference type="Proteomes" id="UP001151079"/>
    </source>
</evidence>
<reference evidence="1" key="1">
    <citation type="submission" date="2022-10" db="EMBL/GenBank/DDBJ databases">
        <title>Two novel species of Flavobacterium.</title>
        <authorList>
            <person name="Liu Q."/>
            <person name="Xin Y.-H."/>
        </authorList>
    </citation>
    <scope>NUCLEOTIDE SEQUENCE</scope>
    <source>
        <strain evidence="1">LS1R49</strain>
    </source>
</reference>
<accession>A0A9X3C6Q1</accession>
<dbReference type="EMBL" id="JAOZEW010000025">
    <property type="protein sequence ID" value="MCV9929967.1"/>
    <property type="molecule type" value="Genomic_DNA"/>
</dbReference>
<dbReference type="Proteomes" id="UP001151079">
    <property type="component" value="Unassembled WGS sequence"/>
</dbReference>
<proteinExistence type="predicted"/>
<keyword evidence="2" id="KW-1185">Reference proteome</keyword>
<dbReference type="RefSeq" id="WP_264208050.1">
    <property type="nucleotide sequence ID" value="NZ_JAOZEW010000025.1"/>
</dbReference>
<gene>
    <name evidence="1" type="ORF">OIU83_20065</name>
</gene>
<name>A0A9X3C6Q1_9FLAO</name>